<reference evidence="1" key="1">
    <citation type="submission" date="2021-02" db="EMBL/GenBank/DDBJ databases">
        <title>Infant gut strain persistence is associated with maternal origin, phylogeny, and functional potential including surface adhesion and iron acquisition.</title>
        <authorList>
            <person name="Lou Y.C."/>
        </authorList>
    </citation>
    <scope>NUCLEOTIDE SEQUENCE</scope>
    <source>
        <strain evidence="1">L2_039_000G1_dasL2_039_000G1_concoct_11</strain>
    </source>
</reference>
<comment type="caution">
    <text evidence="1">The sequence shown here is derived from an EMBL/GenBank/DDBJ whole genome shotgun (WGS) entry which is preliminary data.</text>
</comment>
<sequence length="240" mass="25857">MTAHSASRSEGFPLARFADAHILPSAPERIQGVIFDLDGTLIDSMPWWENLGENYLIARGKTPAADIRRHFKRMTLEQSAVFLREEYGLNDSVEEICRGILNGIEHAYRDIIPLKPGAAAMLDALANAGVRMCVATATERPCAEAALTRLGVMRHFSAVLTCSEVGASKTEPLVFEAALSHLGTPREATLVMEDSLHAVETAHAAGFPTAAVFEPSAAPEAEAIRACADAYLHSFALASR</sequence>
<dbReference type="Gene3D" id="3.40.50.1000">
    <property type="entry name" value="HAD superfamily/HAD-like"/>
    <property type="match status" value="1"/>
</dbReference>
<dbReference type="Gene3D" id="1.10.150.240">
    <property type="entry name" value="Putative phosphatase, domain 2"/>
    <property type="match status" value="1"/>
</dbReference>
<dbReference type="Pfam" id="PF13419">
    <property type="entry name" value="HAD_2"/>
    <property type="match status" value="1"/>
</dbReference>
<keyword evidence="1" id="KW-0378">Hydrolase</keyword>
<dbReference type="Proteomes" id="UP000727506">
    <property type="component" value="Unassembled WGS sequence"/>
</dbReference>
<dbReference type="SFLD" id="SFLDG01129">
    <property type="entry name" value="C1.5:_HAD__Beta-PGM__Phosphata"/>
    <property type="match status" value="1"/>
</dbReference>
<dbReference type="InterPro" id="IPR006439">
    <property type="entry name" value="HAD-SF_hydro_IA"/>
</dbReference>
<dbReference type="PANTHER" id="PTHR18901">
    <property type="entry name" value="2-DEOXYGLUCOSE-6-PHOSPHATE PHOSPHATASE 2"/>
    <property type="match status" value="1"/>
</dbReference>
<accession>A0A943UWK3</accession>
<dbReference type="InterPro" id="IPR023214">
    <property type="entry name" value="HAD_sf"/>
</dbReference>
<proteinExistence type="predicted"/>
<dbReference type="AlphaFoldDB" id="A0A943UWK3"/>
<dbReference type="PANTHER" id="PTHR18901:SF38">
    <property type="entry name" value="PSEUDOURIDINE-5'-PHOSPHATASE"/>
    <property type="match status" value="1"/>
</dbReference>
<dbReference type="InterPro" id="IPR023198">
    <property type="entry name" value="PGP-like_dom2"/>
</dbReference>
<dbReference type="CDD" id="cd07505">
    <property type="entry name" value="HAD_BPGM-like"/>
    <property type="match status" value="1"/>
</dbReference>
<dbReference type="SUPFAM" id="SSF56784">
    <property type="entry name" value="HAD-like"/>
    <property type="match status" value="1"/>
</dbReference>
<dbReference type="NCBIfam" id="TIGR01509">
    <property type="entry name" value="HAD-SF-IA-v3"/>
    <property type="match status" value="1"/>
</dbReference>
<organism evidence="1 2">
    <name type="scientific">Slackia piriformis</name>
    <dbReference type="NCBI Taxonomy" id="626934"/>
    <lineage>
        <taxon>Bacteria</taxon>
        <taxon>Bacillati</taxon>
        <taxon>Actinomycetota</taxon>
        <taxon>Coriobacteriia</taxon>
        <taxon>Eggerthellales</taxon>
        <taxon>Eggerthellaceae</taxon>
        <taxon>Slackia</taxon>
    </lineage>
</organism>
<name>A0A943UWK3_9ACTN</name>
<dbReference type="InterPro" id="IPR036412">
    <property type="entry name" value="HAD-like_sf"/>
</dbReference>
<dbReference type="GO" id="GO:0016791">
    <property type="term" value="F:phosphatase activity"/>
    <property type="evidence" value="ECO:0007669"/>
    <property type="project" value="TreeGrafter"/>
</dbReference>
<evidence type="ECO:0000313" key="1">
    <source>
        <dbReference type="EMBL" id="MBS6940449.1"/>
    </source>
</evidence>
<protein>
    <submittedName>
        <fullName evidence="1">HAD family hydrolase</fullName>
    </submittedName>
</protein>
<evidence type="ECO:0000313" key="2">
    <source>
        <dbReference type="Proteomes" id="UP000727506"/>
    </source>
</evidence>
<dbReference type="PRINTS" id="PR00413">
    <property type="entry name" value="HADHALOGNASE"/>
</dbReference>
<dbReference type="InterPro" id="IPR041492">
    <property type="entry name" value="HAD_2"/>
</dbReference>
<dbReference type="SFLD" id="SFLDS00003">
    <property type="entry name" value="Haloacid_Dehalogenase"/>
    <property type="match status" value="1"/>
</dbReference>
<gene>
    <name evidence="1" type="ORF">KH142_03015</name>
</gene>
<dbReference type="EMBL" id="JAGZSV010000032">
    <property type="protein sequence ID" value="MBS6940449.1"/>
    <property type="molecule type" value="Genomic_DNA"/>
</dbReference>